<sequence length="475" mass="53523">MSAQALSLAELLRLRSLSSSGTSLGSTCPGASAWSKRRREKLFLLRARAGEVQQTLSHSGSLLEEAHCSFCSIVDTSIAETDGNGVTGSDESQKQRLRAAIGATSRRTRGRAPRRLSTEIHGLEDVAQFWALYKALSTSKVDNKVGVDHVKIDDMETREVSTLHNRYSPLSESVLHTPDRNLVSVAQRLNFDPTDDRGASSYTPIHSSVGPAEHHQSSDFHFVRGRKRSRIQSSESEGSARNALEGHSTLDSPQTKHHESVQVQRLEICTPEKYRASQLEHGFDLSFGDDAPQCDQGPVFEYTPENQKELSHDESANPEVRIVQLPAEPSSTVTKAIQTENETTFEVVNRPRRVMCAGDFLSQTEREKYMSHRQKIKFTASDTFRNGRRSRMRVLRFWRGETLEYAFNERFRFPTIDSVITAPASPRDMLPADRRRYCKATPKSGFRTFCRSRIVTPERAAFYADVRPNMLWARS</sequence>
<dbReference type="AlphaFoldDB" id="M1V802"/>
<dbReference type="HOGENOM" id="CLU_575368_0_0_1"/>
<keyword evidence="3" id="KW-1185">Reference proteome</keyword>
<dbReference type="GeneID" id="16994167"/>
<evidence type="ECO:0000313" key="3">
    <source>
        <dbReference type="Proteomes" id="UP000007014"/>
    </source>
</evidence>
<organism evidence="2 3">
    <name type="scientific">Cyanidioschyzon merolae (strain NIES-3377 / 10D)</name>
    <name type="common">Unicellular red alga</name>
    <dbReference type="NCBI Taxonomy" id="280699"/>
    <lineage>
        <taxon>Eukaryota</taxon>
        <taxon>Rhodophyta</taxon>
        <taxon>Bangiophyceae</taxon>
        <taxon>Cyanidiales</taxon>
        <taxon>Cyanidiaceae</taxon>
        <taxon>Cyanidioschyzon</taxon>
    </lineage>
</organism>
<reference evidence="2 3" key="2">
    <citation type="journal article" date="2007" name="BMC Biol.">
        <title>A 100%-complete sequence reveals unusually simple genomic features in the hot-spring red alga Cyanidioschyzon merolae.</title>
        <authorList>
            <person name="Nozaki H."/>
            <person name="Takano H."/>
            <person name="Misumi O."/>
            <person name="Terasawa K."/>
            <person name="Matsuzaki M."/>
            <person name="Maruyama S."/>
            <person name="Nishida K."/>
            <person name="Yagisawa F."/>
            <person name="Yoshida Y."/>
            <person name="Fujiwara T."/>
            <person name="Takio S."/>
            <person name="Tamura K."/>
            <person name="Chung S.J."/>
            <person name="Nakamura S."/>
            <person name="Kuroiwa H."/>
            <person name="Tanaka K."/>
            <person name="Sato N."/>
            <person name="Kuroiwa T."/>
        </authorList>
    </citation>
    <scope>NUCLEOTIDE SEQUENCE [LARGE SCALE GENOMIC DNA]</scope>
    <source>
        <strain evidence="2 3">10D</strain>
    </source>
</reference>
<feature type="compositionally biased region" description="Basic and acidic residues" evidence="1">
    <location>
        <begin position="212"/>
        <end position="222"/>
    </location>
</feature>
<reference evidence="2 3" key="1">
    <citation type="journal article" date="2004" name="Nature">
        <title>Genome sequence of the ultrasmall unicellular red alga Cyanidioschyzon merolae 10D.</title>
        <authorList>
            <person name="Matsuzaki M."/>
            <person name="Misumi O."/>
            <person name="Shin-i T."/>
            <person name="Maruyama S."/>
            <person name="Takahara M."/>
            <person name="Miyagishima S."/>
            <person name="Mori T."/>
            <person name="Nishida K."/>
            <person name="Yagisawa F."/>
            <person name="Nishida K."/>
            <person name="Yoshida Y."/>
            <person name="Nishimura Y."/>
            <person name="Nakao S."/>
            <person name="Kobayashi T."/>
            <person name="Momoyama Y."/>
            <person name="Higashiyama T."/>
            <person name="Minoda A."/>
            <person name="Sano M."/>
            <person name="Nomoto H."/>
            <person name="Oishi K."/>
            <person name="Hayashi H."/>
            <person name="Ohta F."/>
            <person name="Nishizaka S."/>
            <person name="Haga S."/>
            <person name="Miura S."/>
            <person name="Morishita T."/>
            <person name="Kabeya Y."/>
            <person name="Terasawa K."/>
            <person name="Suzuki Y."/>
            <person name="Ishii Y."/>
            <person name="Asakawa S."/>
            <person name="Takano H."/>
            <person name="Ohta N."/>
            <person name="Kuroiwa H."/>
            <person name="Tanaka K."/>
            <person name="Shimizu N."/>
            <person name="Sugano S."/>
            <person name="Sato N."/>
            <person name="Nozaki H."/>
            <person name="Ogasawara N."/>
            <person name="Kohara Y."/>
            <person name="Kuroiwa T."/>
        </authorList>
    </citation>
    <scope>NUCLEOTIDE SEQUENCE [LARGE SCALE GENOMIC DNA]</scope>
    <source>
        <strain evidence="2 3">10D</strain>
    </source>
</reference>
<name>M1V802_CYAM1</name>
<gene>
    <name evidence="2" type="ORF">CYME_CMJ065C</name>
</gene>
<protein>
    <submittedName>
        <fullName evidence="2">Uncharacterized protein</fullName>
    </submittedName>
</protein>
<dbReference type="Proteomes" id="UP000007014">
    <property type="component" value="Chromosome 10"/>
</dbReference>
<evidence type="ECO:0000256" key="1">
    <source>
        <dbReference type="SAM" id="MobiDB-lite"/>
    </source>
</evidence>
<accession>M1V802</accession>
<proteinExistence type="predicted"/>
<dbReference type="RefSeq" id="XP_005534811.1">
    <property type="nucleotide sequence ID" value="XM_005534754.1"/>
</dbReference>
<feature type="region of interest" description="Disordered" evidence="1">
    <location>
        <begin position="193"/>
        <end position="261"/>
    </location>
</feature>
<dbReference type="Gramene" id="CMJ065CT">
    <property type="protein sequence ID" value="CMJ065CT"/>
    <property type="gene ID" value="CMJ065C"/>
</dbReference>
<evidence type="ECO:0000313" key="2">
    <source>
        <dbReference type="EMBL" id="BAM80204.1"/>
    </source>
</evidence>
<dbReference type="KEGG" id="cme:CYME_CMJ065C"/>
<dbReference type="EMBL" id="AP006492">
    <property type="protein sequence ID" value="BAM80204.1"/>
    <property type="molecule type" value="Genomic_DNA"/>
</dbReference>
<dbReference type="OrthoDB" id="10528826at2759"/>